<proteinExistence type="predicted"/>
<gene>
    <name evidence="2" type="ORF">DDE83_008472</name>
</gene>
<protein>
    <submittedName>
        <fullName evidence="2">Uncharacterized protein</fullName>
    </submittedName>
</protein>
<reference evidence="3" key="1">
    <citation type="submission" date="2018-05" db="EMBL/GenBank/DDBJ databases">
        <title>Draft genome sequence of Stemphylium lycopersici strain CIDEFI 213.</title>
        <authorList>
            <person name="Medina R."/>
            <person name="Franco M.E.E."/>
            <person name="Lucentini C.G."/>
            <person name="Saparrat M.C.N."/>
            <person name="Balatti P.A."/>
        </authorList>
    </citation>
    <scope>NUCLEOTIDE SEQUENCE [LARGE SCALE GENOMIC DNA]</scope>
    <source>
        <strain evidence="3">CIDEFI 213</strain>
    </source>
</reference>
<name>A0A364MT54_STELY</name>
<evidence type="ECO:0000256" key="1">
    <source>
        <dbReference type="SAM" id="MobiDB-lite"/>
    </source>
</evidence>
<comment type="caution">
    <text evidence="2">The sequence shown here is derived from an EMBL/GenBank/DDBJ whole genome shotgun (WGS) entry which is preliminary data.</text>
</comment>
<organism evidence="2 3">
    <name type="scientific">Stemphylium lycopersici</name>
    <name type="common">Tomato gray leaf spot disease fungus</name>
    <name type="synonym">Thyrospora lycopersici</name>
    <dbReference type="NCBI Taxonomy" id="183478"/>
    <lineage>
        <taxon>Eukaryota</taxon>
        <taxon>Fungi</taxon>
        <taxon>Dikarya</taxon>
        <taxon>Ascomycota</taxon>
        <taxon>Pezizomycotina</taxon>
        <taxon>Dothideomycetes</taxon>
        <taxon>Pleosporomycetidae</taxon>
        <taxon>Pleosporales</taxon>
        <taxon>Pleosporineae</taxon>
        <taxon>Pleosporaceae</taxon>
        <taxon>Stemphylium</taxon>
    </lineage>
</organism>
<sequence>MATGTPNVWTQMNYVPPRGQCNHKPSLLAARCPCLRFMLHPLKVSIADSPIPSQGLDGVSLRIALTDGQSSSSYECDGCGHHASFHNMENKTEDEIRKRWEIEAKEKAELDDEAQQRPKKRTRAIEYSKEGEDAEWVSAAMADLLQETRSKSKASAVPKKRTTRLAGTRAKNKISEIVDDDAVVELD</sequence>
<dbReference type="Proteomes" id="UP000249619">
    <property type="component" value="Unassembled WGS sequence"/>
</dbReference>
<keyword evidence="3" id="KW-1185">Reference proteome</keyword>
<dbReference type="AlphaFoldDB" id="A0A364MT54"/>
<feature type="region of interest" description="Disordered" evidence="1">
    <location>
        <begin position="107"/>
        <end position="128"/>
    </location>
</feature>
<evidence type="ECO:0000313" key="3">
    <source>
        <dbReference type="Proteomes" id="UP000249619"/>
    </source>
</evidence>
<feature type="region of interest" description="Disordered" evidence="1">
    <location>
        <begin position="149"/>
        <end position="169"/>
    </location>
</feature>
<accession>A0A364MT54</accession>
<evidence type="ECO:0000313" key="2">
    <source>
        <dbReference type="EMBL" id="RAR02775.1"/>
    </source>
</evidence>
<dbReference type="EMBL" id="QGDH01000203">
    <property type="protein sequence ID" value="RAR02775.1"/>
    <property type="molecule type" value="Genomic_DNA"/>
</dbReference>